<sequence length="77" mass="8815">MSILTSLAHILYGFISALSITVHPVMPVLCLVLFIVYELDQEWHISDKAYDELAEYCIGFCIALTLLIAYRCFLSLW</sequence>
<name>A0AAU6PX85_9VIRU</name>
<proteinExistence type="predicted"/>
<accession>A0AAU6PX85</accession>
<evidence type="ECO:0000313" key="2">
    <source>
        <dbReference type="EMBL" id="WYC14519.1"/>
    </source>
</evidence>
<organism evidence="2">
    <name type="scientific">Ligamenvirales sp</name>
    <dbReference type="NCBI Taxonomy" id="2832923"/>
    <lineage>
        <taxon>Viruses</taxon>
        <taxon>Adnaviria</taxon>
        <taxon>Zilligvirae</taxon>
        <taxon>Taleaviricota</taxon>
        <taxon>Tokiviricetes</taxon>
        <taxon>Ligamenvirales</taxon>
    </lineage>
</organism>
<dbReference type="EMBL" id="PP467602">
    <property type="protein sequence ID" value="WYC14519.1"/>
    <property type="molecule type" value="Genomic_DNA"/>
</dbReference>
<keyword evidence="1" id="KW-0472">Membrane</keyword>
<reference evidence="2" key="1">
    <citation type="journal article" date="2023" name="ISME Commun">
        <title>Diversity of Bathyarchaeia viruses in metagenomes and virus-encoded CRISPR system components.</title>
        <authorList>
            <person name="Duan C."/>
            <person name="Liu Y."/>
            <person name="Liu Y."/>
            <person name="Liu L."/>
            <person name="Cai M."/>
            <person name="Zhang R."/>
            <person name="Zeng Q."/>
            <person name="Koonin E.V."/>
            <person name="Krupovic M."/>
            <person name="Li M."/>
        </authorList>
    </citation>
    <scope>NUCLEOTIDE SEQUENCE</scope>
    <source>
        <strain evidence="2">Chiyou-1</strain>
    </source>
</reference>
<keyword evidence="1" id="KW-1133">Transmembrane helix</keyword>
<feature type="transmembrane region" description="Helical" evidence="1">
    <location>
        <begin position="53"/>
        <end position="74"/>
    </location>
</feature>
<reference evidence="2" key="2">
    <citation type="submission" date="2024-03" db="EMBL/GenBank/DDBJ databases">
        <authorList>
            <person name="Roux S."/>
            <person name="Duan C."/>
        </authorList>
    </citation>
    <scope>NUCLEOTIDE SEQUENCE</scope>
    <source>
        <strain evidence="2">Chiyou-1</strain>
    </source>
</reference>
<evidence type="ECO:0000256" key="1">
    <source>
        <dbReference type="SAM" id="Phobius"/>
    </source>
</evidence>
<keyword evidence="1" id="KW-0812">Transmembrane</keyword>
<protein>
    <submittedName>
        <fullName evidence="2">Uncharacterized protein</fullName>
    </submittedName>
</protein>
<feature type="transmembrane region" description="Helical" evidence="1">
    <location>
        <begin position="12"/>
        <end position="37"/>
    </location>
</feature>